<reference evidence="1 2" key="1">
    <citation type="journal article" date="2019" name="Int. J. Syst. Evol. Microbiol.">
        <title>The Global Catalogue of Microorganisms (GCM) 10K type strain sequencing project: providing services to taxonomists for standard genome sequencing and annotation.</title>
        <authorList>
            <consortium name="The Broad Institute Genomics Platform"/>
            <consortium name="The Broad Institute Genome Sequencing Center for Infectious Disease"/>
            <person name="Wu L."/>
            <person name="Ma J."/>
        </authorList>
    </citation>
    <scope>NUCLEOTIDE SEQUENCE [LARGE SCALE GENOMIC DNA]</scope>
    <source>
        <strain evidence="1 2">XZYJT29</strain>
    </source>
</reference>
<dbReference type="RefSeq" id="WP_274326243.1">
    <property type="nucleotide sequence ID" value="NZ_CP118158.1"/>
</dbReference>
<dbReference type="GeneID" id="78818884"/>
<accession>A0ABD5XYM7</accession>
<sequence length="43" mass="5313">MNMTPAKIRERLRERDGEFDAETYYGALQYVHDDGRARRRRRR</sequence>
<name>A0ABD5XYM7_9EURY</name>
<proteinExistence type="predicted"/>
<evidence type="ECO:0000313" key="1">
    <source>
        <dbReference type="EMBL" id="MFC7138643.1"/>
    </source>
</evidence>
<organism evidence="1 2">
    <name type="scientific">Halosimplex aquaticum</name>
    <dbReference type="NCBI Taxonomy" id="3026162"/>
    <lineage>
        <taxon>Archaea</taxon>
        <taxon>Methanobacteriati</taxon>
        <taxon>Methanobacteriota</taxon>
        <taxon>Stenosarchaea group</taxon>
        <taxon>Halobacteria</taxon>
        <taxon>Halobacteriales</taxon>
        <taxon>Haloarculaceae</taxon>
        <taxon>Halosimplex</taxon>
    </lineage>
</organism>
<dbReference type="Proteomes" id="UP001596432">
    <property type="component" value="Unassembled WGS sequence"/>
</dbReference>
<keyword evidence="2" id="KW-1185">Reference proteome</keyword>
<evidence type="ECO:0000313" key="2">
    <source>
        <dbReference type="Proteomes" id="UP001596432"/>
    </source>
</evidence>
<gene>
    <name evidence="1" type="ORF">ACFQMA_02185</name>
</gene>
<protein>
    <submittedName>
        <fullName evidence="1">Uncharacterized protein</fullName>
    </submittedName>
</protein>
<dbReference type="EMBL" id="JBHTAS010000001">
    <property type="protein sequence ID" value="MFC7138643.1"/>
    <property type="molecule type" value="Genomic_DNA"/>
</dbReference>
<comment type="caution">
    <text evidence="1">The sequence shown here is derived from an EMBL/GenBank/DDBJ whole genome shotgun (WGS) entry which is preliminary data.</text>
</comment>
<dbReference type="AlphaFoldDB" id="A0ABD5XYM7"/>